<proteinExistence type="predicted"/>
<organism evidence="2 3">
    <name type="scientific">Mesorhizobium liriopis</name>
    <dbReference type="NCBI Taxonomy" id="2953882"/>
    <lineage>
        <taxon>Bacteria</taxon>
        <taxon>Pseudomonadati</taxon>
        <taxon>Pseudomonadota</taxon>
        <taxon>Alphaproteobacteria</taxon>
        <taxon>Hyphomicrobiales</taxon>
        <taxon>Phyllobacteriaceae</taxon>
        <taxon>Mesorhizobium</taxon>
    </lineage>
</organism>
<feature type="domain" description="IraD/Gp25-like" evidence="1">
    <location>
        <begin position="44"/>
        <end position="142"/>
    </location>
</feature>
<dbReference type="SUPFAM" id="SSF160719">
    <property type="entry name" value="gpW/gp25-like"/>
    <property type="match status" value="1"/>
</dbReference>
<evidence type="ECO:0000313" key="3">
    <source>
        <dbReference type="Proteomes" id="UP001205906"/>
    </source>
</evidence>
<dbReference type="PANTHER" id="PTHR38595">
    <property type="entry name" value="CYTOPLASMIC PROTEIN-RELATED"/>
    <property type="match status" value="1"/>
</dbReference>
<name>A0ABT1CAB3_9HYPH</name>
<dbReference type="PANTHER" id="PTHR38595:SF1">
    <property type="entry name" value="TYPE VI SECRETION SYSTEM COMPONENT TSSE1"/>
    <property type="match status" value="1"/>
</dbReference>
<dbReference type="RefSeq" id="WP_252821652.1">
    <property type="nucleotide sequence ID" value="NZ_JAMXQS010000009.1"/>
</dbReference>
<dbReference type="NCBIfam" id="TIGR03357">
    <property type="entry name" value="VI_zyme"/>
    <property type="match status" value="1"/>
</dbReference>
<dbReference type="Gene3D" id="3.10.450.40">
    <property type="match status" value="1"/>
</dbReference>
<dbReference type="EMBL" id="JAMXQS010000009">
    <property type="protein sequence ID" value="MCO6051759.1"/>
    <property type="molecule type" value="Genomic_DNA"/>
</dbReference>
<evidence type="ECO:0000259" key="1">
    <source>
        <dbReference type="Pfam" id="PF04965"/>
    </source>
</evidence>
<reference evidence="2 3" key="1">
    <citation type="submission" date="2022-06" db="EMBL/GenBank/DDBJ databases">
        <title>Mesorhizobium sp. strain RP14 Genome sequencing and assembly.</title>
        <authorList>
            <person name="Kim I."/>
        </authorList>
    </citation>
    <scope>NUCLEOTIDE SEQUENCE [LARGE SCALE GENOMIC DNA]</scope>
    <source>
        <strain evidence="3">RP14(2022)</strain>
    </source>
</reference>
<dbReference type="Pfam" id="PF04965">
    <property type="entry name" value="GPW_gp25"/>
    <property type="match status" value="1"/>
</dbReference>
<evidence type="ECO:0000313" key="2">
    <source>
        <dbReference type="EMBL" id="MCO6051759.1"/>
    </source>
</evidence>
<dbReference type="InterPro" id="IPR007048">
    <property type="entry name" value="IraD/Gp25-like"/>
</dbReference>
<keyword evidence="3" id="KW-1185">Reference proteome</keyword>
<dbReference type="Proteomes" id="UP001205906">
    <property type="component" value="Unassembled WGS sequence"/>
</dbReference>
<accession>A0ABT1CAB3</accession>
<protein>
    <submittedName>
        <fullName evidence="2">Type VI secretion system baseplate subunit TssE</fullName>
    </submittedName>
</protein>
<sequence>MADPLERFRPTSETLRRSLLDRVVDLDPDLLEDRPKTVGAQMEEIRENLRRDLETLLNTRRPPVSPPEKLAELDNALVSFGVDGFFITSLVTTKQRENFAERLETRIRLFEPRFEAVRVSVLPARNPSERSLRLRIEASYVAQAGFPAVAFETAVDPSTQRIVVEAPHG</sequence>
<comment type="caution">
    <text evidence="2">The sequence shown here is derived from an EMBL/GenBank/DDBJ whole genome shotgun (WGS) entry which is preliminary data.</text>
</comment>
<dbReference type="InterPro" id="IPR017737">
    <property type="entry name" value="TssE1-like"/>
</dbReference>
<dbReference type="InterPro" id="IPR053176">
    <property type="entry name" value="T6SS_TssE1-like"/>
</dbReference>
<gene>
    <name evidence="2" type="primary">tssE</name>
    <name evidence="2" type="ORF">NGM99_18395</name>
</gene>